<organism evidence="3 4">
    <name type="scientific">Carnegiea gigantea</name>
    <dbReference type="NCBI Taxonomy" id="171969"/>
    <lineage>
        <taxon>Eukaryota</taxon>
        <taxon>Viridiplantae</taxon>
        <taxon>Streptophyta</taxon>
        <taxon>Embryophyta</taxon>
        <taxon>Tracheophyta</taxon>
        <taxon>Spermatophyta</taxon>
        <taxon>Magnoliopsida</taxon>
        <taxon>eudicotyledons</taxon>
        <taxon>Gunneridae</taxon>
        <taxon>Pentapetalae</taxon>
        <taxon>Caryophyllales</taxon>
        <taxon>Cactineae</taxon>
        <taxon>Cactaceae</taxon>
        <taxon>Cactoideae</taxon>
        <taxon>Echinocereeae</taxon>
        <taxon>Carnegiea</taxon>
    </lineage>
</organism>
<protein>
    <recommendedName>
        <fullName evidence="2">Rab-GAP TBC domain-containing protein</fullName>
    </recommendedName>
</protein>
<accession>A0A9Q1KAD4</accession>
<dbReference type="InterPro" id="IPR035969">
    <property type="entry name" value="Rab-GAP_TBC_sf"/>
</dbReference>
<proteinExistence type="predicted"/>
<evidence type="ECO:0000259" key="2">
    <source>
        <dbReference type="PROSITE" id="PS50086"/>
    </source>
</evidence>
<dbReference type="PANTHER" id="PTHR22957:SF456">
    <property type="entry name" value="YPT_RAB-GAP DOMAIN OF GYP1P SUPERFAMILY PROTEIN"/>
    <property type="match status" value="1"/>
</dbReference>
<dbReference type="SUPFAM" id="SSF47923">
    <property type="entry name" value="Ypt/Rab-GAP domain of gyp1p"/>
    <property type="match status" value="2"/>
</dbReference>
<feature type="region of interest" description="Disordered" evidence="1">
    <location>
        <begin position="445"/>
        <end position="468"/>
    </location>
</feature>
<evidence type="ECO:0000313" key="4">
    <source>
        <dbReference type="Proteomes" id="UP001153076"/>
    </source>
</evidence>
<reference evidence="3" key="1">
    <citation type="submission" date="2022-04" db="EMBL/GenBank/DDBJ databases">
        <title>Carnegiea gigantea Genome sequencing and assembly v2.</title>
        <authorList>
            <person name="Copetti D."/>
            <person name="Sanderson M.J."/>
            <person name="Burquez A."/>
            <person name="Wojciechowski M.F."/>
        </authorList>
    </citation>
    <scope>NUCLEOTIDE SEQUENCE</scope>
    <source>
        <strain evidence="3">SGP5-SGP5p</strain>
        <tissue evidence="3">Aerial part</tissue>
    </source>
</reference>
<dbReference type="Gene3D" id="1.10.8.270">
    <property type="entry name" value="putative rabgap domain of human tbc1 domain family member 14 like domains"/>
    <property type="match status" value="1"/>
</dbReference>
<dbReference type="Gene3D" id="1.10.472.80">
    <property type="entry name" value="Ypt/Rab-GAP domain of gyp1p, domain 3"/>
    <property type="match status" value="1"/>
</dbReference>
<dbReference type="AlphaFoldDB" id="A0A9Q1KAD4"/>
<gene>
    <name evidence="3" type="ORF">Cgig2_020988</name>
</gene>
<sequence length="561" mass="63633">MHSSIGTGSLAYVVGSKIMDVRTYCKDSGSQEAEDEGRQALGDGNNINKLNGYCNRNNNRADTTYTCQRESFSDSSDISVRESIDSAAYDSSGLVPSPSKSNCSSLRRRKQAHVPQFPGDEFFDFPALPLTNLFEKSEGEEVRQSHKDGYSTQQSHKDGYSTQWKSRLDEGSMHSFQIGNNEELIIESHGSPSESVRHFISSEIETANGYVRKHHEQSLQSSDILNYKNKVLNRLRISDVPETAEPYSSNCRGDGPSEDKVSEWLWTLHRIVVDVVRTDSHLEFYEDPKNLARMSDILAVYAWVDPETGYCQGMSDLLSPFVVIFENDADAFWCFEMLLRRTRENFRMEGQTGVMKQLQTLWHILQVTDREMFSHLSHIGAESLIFAFRMLLVLFRRELSFNEVLCMWEMMWAADFDESLSWNLAQNCLEPLVLPLLYDLGADGGEERNDTDEGNTEGGSHPKHANVEPVSPHEAMMKSLRSNHSFCGLTRSFLLWNGHMHVHSGSSASRSKEDELPVFCVAAILILNRHKIINGTHSIDDLIKVISHSYILILHFSYSRV</sequence>
<keyword evidence="4" id="KW-1185">Reference proteome</keyword>
<name>A0A9Q1KAD4_9CARY</name>
<dbReference type="SMART" id="SM00164">
    <property type="entry name" value="TBC"/>
    <property type="match status" value="1"/>
</dbReference>
<evidence type="ECO:0000256" key="1">
    <source>
        <dbReference type="SAM" id="MobiDB-lite"/>
    </source>
</evidence>
<feature type="compositionally biased region" description="Basic and acidic residues" evidence="1">
    <location>
        <begin position="137"/>
        <end position="159"/>
    </location>
</feature>
<dbReference type="PROSITE" id="PS50086">
    <property type="entry name" value="TBC_RABGAP"/>
    <property type="match status" value="1"/>
</dbReference>
<dbReference type="Proteomes" id="UP001153076">
    <property type="component" value="Unassembled WGS sequence"/>
</dbReference>
<dbReference type="FunFam" id="1.10.8.270:FF:000021">
    <property type="entry name" value="Ypt/Rab-GAP domain of gyp1p superfamily protein"/>
    <property type="match status" value="1"/>
</dbReference>
<dbReference type="GO" id="GO:0005096">
    <property type="term" value="F:GTPase activator activity"/>
    <property type="evidence" value="ECO:0007669"/>
    <property type="project" value="TreeGrafter"/>
</dbReference>
<dbReference type="EMBL" id="JAKOGI010000214">
    <property type="protein sequence ID" value="KAJ8439612.1"/>
    <property type="molecule type" value="Genomic_DNA"/>
</dbReference>
<feature type="domain" description="Rab-GAP TBC" evidence="2">
    <location>
        <begin position="254"/>
        <end position="415"/>
    </location>
</feature>
<dbReference type="OrthoDB" id="10264062at2759"/>
<dbReference type="InterPro" id="IPR000195">
    <property type="entry name" value="Rab-GAP-TBC_dom"/>
</dbReference>
<feature type="region of interest" description="Disordered" evidence="1">
    <location>
        <begin position="137"/>
        <end position="161"/>
    </location>
</feature>
<dbReference type="Pfam" id="PF00566">
    <property type="entry name" value="RabGAP-TBC"/>
    <property type="match status" value="1"/>
</dbReference>
<comment type="caution">
    <text evidence="3">The sequence shown here is derived from an EMBL/GenBank/DDBJ whole genome shotgun (WGS) entry which is preliminary data.</text>
</comment>
<dbReference type="PANTHER" id="PTHR22957">
    <property type="entry name" value="TBC1 DOMAIN FAMILY MEMBER GTPASE-ACTIVATING PROTEIN"/>
    <property type="match status" value="1"/>
</dbReference>
<evidence type="ECO:0000313" key="3">
    <source>
        <dbReference type="EMBL" id="KAJ8439612.1"/>
    </source>
</evidence>